<name>A0A2C9KFY6_BIOGL</name>
<dbReference type="VEuPathDB" id="VectorBase:BGLB019086"/>
<dbReference type="EnsemblMetazoa" id="BGLB019086-RB">
    <property type="protein sequence ID" value="BGLB019086-PB"/>
    <property type="gene ID" value="BGLB019086"/>
</dbReference>
<reference evidence="1" key="1">
    <citation type="submission" date="2020-05" db="UniProtKB">
        <authorList>
            <consortium name="EnsemblMetazoa"/>
        </authorList>
    </citation>
    <scope>IDENTIFICATION</scope>
    <source>
        <strain evidence="1">BB02</strain>
    </source>
</reference>
<dbReference type="EnsemblMetazoa" id="BGLB019086-RA">
    <property type="protein sequence ID" value="BGLB019086-PA"/>
    <property type="gene ID" value="BGLB019086"/>
</dbReference>
<dbReference type="KEGG" id="bgt:106072313"/>
<accession>A0A2C9KFY6</accession>
<proteinExistence type="predicted"/>
<evidence type="ECO:0008006" key="3">
    <source>
        <dbReference type="Google" id="ProtNLM"/>
    </source>
</evidence>
<evidence type="ECO:0000313" key="2">
    <source>
        <dbReference type="Proteomes" id="UP000076420"/>
    </source>
</evidence>
<organism evidence="1 2">
    <name type="scientific">Biomphalaria glabrata</name>
    <name type="common">Bloodfluke planorb</name>
    <name type="synonym">Freshwater snail</name>
    <dbReference type="NCBI Taxonomy" id="6526"/>
    <lineage>
        <taxon>Eukaryota</taxon>
        <taxon>Metazoa</taxon>
        <taxon>Spiralia</taxon>
        <taxon>Lophotrochozoa</taxon>
        <taxon>Mollusca</taxon>
        <taxon>Gastropoda</taxon>
        <taxon>Heterobranchia</taxon>
        <taxon>Euthyneura</taxon>
        <taxon>Panpulmonata</taxon>
        <taxon>Hygrophila</taxon>
        <taxon>Lymnaeoidea</taxon>
        <taxon>Planorbidae</taxon>
        <taxon>Biomphalaria</taxon>
    </lineage>
</organism>
<protein>
    <recommendedName>
        <fullName evidence="3">Reverse transcriptase domain-containing protein</fullName>
    </recommendedName>
</protein>
<gene>
    <name evidence="1" type="primary">106072313</name>
</gene>
<dbReference type="Proteomes" id="UP000076420">
    <property type="component" value="Unassembled WGS sequence"/>
</dbReference>
<sequence>MVIVDLKTEELIITAEMTPNKNFLFDLEYQLNALHTNDTTGRLEKALQLFVEHIDETLLKISRSNETKIRMSLSDVVVRPIRRKEQVTEFDYESEKSDYITSFSELKDAVIPSLNNSNDSIFNDDFTIEMGFEAAIGELSVIDVEESINSVITNTATAISTLSIHPEDLKQIFQPKDSFFELFQICWKGGIIPKEILMADVFHSHATPFSFTIFVFSMFSEIFQHCIYRKLKIFVEQQELRHGFIMSFSQREFLFSINLMYDILHNIDDVFIALLDLSKVFLTLDTDVVIEYLENTLLDVDGIPGEIFQFLKSFLVQSKTYTNADKTKNEKSNIYKMTLQFFWSCVLSQCCKREDKGIYFEITPFQSKTSMLIKGFLYVDLLLFVVDSKEGLETNLDSANKYLDKIGFDYGELNLTISANKIGSRNDRSEIIFNCFGKEIKLSPSITILGRCFGFTKEMKDEEIFSRIQTAREETEGNQYTLKPSEDINVTLNHYMANILEPLLLNLDIVTLDSSQEDLLKRFHFHNDFVREIQDRKIFVRQSFILATKSIPTILSYRRLVLFGDLTRLRANSKVKRLLWGKCFGRTESENFRRLCIADLQKFNITYETCESTDRDIWIQTLDKKLSDLE</sequence>
<dbReference type="AlphaFoldDB" id="A0A2C9KFY6"/>
<dbReference type="EnsemblMetazoa" id="BGLB019086-RD">
    <property type="protein sequence ID" value="BGLB019086-PD"/>
    <property type="gene ID" value="BGLB019086"/>
</dbReference>
<evidence type="ECO:0000313" key="1">
    <source>
        <dbReference type="EnsemblMetazoa" id="BGLB019086-PD"/>
    </source>
</evidence>
<dbReference type="EnsemblMetazoa" id="BGLB019086-RC">
    <property type="protein sequence ID" value="BGLB019086-PC"/>
    <property type="gene ID" value="BGLB019086"/>
</dbReference>